<name>A0AA46WAW5_CAPOC</name>
<reference evidence="3" key="1">
    <citation type="submission" date="2022-10" db="EMBL/GenBank/DDBJ databases">
        <title>Complete genome sequence of Capnocytophaga ochracea KCOM 2812 isolated from actinomycosis lesion.</title>
        <authorList>
            <person name="Kook J.-K."/>
            <person name="Park S.-N."/>
            <person name="Lim Y.K."/>
        </authorList>
    </citation>
    <scope>NUCLEOTIDE SEQUENCE</scope>
    <source>
        <strain evidence="3">KCOM 28121</strain>
    </source>
</reference>
<sequence length="1016" mass="115527">MQKITMFLRRYILFFLTLLSFTLQAQQYPVDVQVFVTPPYPQSLRGYADTFEQKIQAHFLLKDLSTGGRPFVLRFSLEDFQGQVIAQTPDYITPYLVNLSPGVRRTLTNIDFKTLLRYENLYGINEATYNGLLPEGTYFIGLSLYDVATGRPVSNKGRAMIQVRRYSPPVLTMPQKGEVLTKKNAFQHIVFQWMPRDVAPFMQYEFTLKEVWDLALVPEEAFMTGRLVYQTKTFSPALAYTNMMPILLENKRYVWQVRAFTNNPNNPNEQSYFKNNGNSETFYFDLVSHCEAPKFLTAITESTSAQLRWSAQAMMPNQEYPYKVMYREKGKTWKSQKVSMPYAKLTNLKRGRTYIYKVGVACGLETAYSTSVFGEESYMYSTEQEFTTTEQIDEKSQVQCGVKPEIRIKNTNPLQDNLYPNTTFTAGDFPVTVLNATGNNGVYSGEGYVKVPYLQDTKIKVVFNGIKLNTERQLIEGKLVTTYDETESNVINITNEVEKIKSILREYKGKKNQQKELKEQVKQIKEEIDKHNDNELKKSLENLEKSADNLIEKGKNFTSNEVKKVEEEIKLLQEELQKYTEKLNSFENTGGSINNVGKDSYFDGVINGTTIPQGAILTENAFQKEFKSKQTIAVPNNASFEIYTINNQFKIIVSTSNIKDEEFEKLKKELEKTQGFTIWLHYTKGENQLKYKINYSDRFFSKKQNIEIYKRVMKKMLENADPTDNWGQLVIGSAYGINTMTQKLINTPQDYQEKEGQSLEIRLLEKYYDYLYKKKKNNEFNQDIITLSATNQDALLEPTFQGGTVDKSWLETILPKDKIEETFKIVNKALEVVNANRDRVGVGLEISGGIEANSGIKLEGGGIFGNVTFLGGKNAGYVYSYKGGEFGVGAISAIGAGVNRSKSHFVTWNHRERNQKKFEGDYTYKRIEAGASSGSITAGVDISVGTSGTIAEGSDWNVFSIGTNIGIGAGVSTVITGSVTYGKGEVYFINGDSFNTPKNNWEKIKSFIKIMVIELW</sequence>
<accession>A0AA46WAW5</accession>
<dbReference type="AlphaFoldDB" id="A0AA46WAW5"/>
<dbReference type="Gene3D" id="2.60.40.10">
    <property type="entry name" value="Immunoglobulins"/>
    <property type="match status" value="1"/>
</dbReference>
<dbReference type="InterPro" id="IPR013783">
    <property type="entry name" value="Ig-like_fold"/>
</dbReference>
<keyword evidence="1" id="KW-0175">Coiled coil</keyword>
<feature type="coiled-coil region" evidence="1">
    <location>
        <begin position="500"/>
        <end position="589"/>
    </location>
</feature>
<proteinExistence type="predicted"/>
<evidence type="ECO:0000256" key="2">
    <source>
        <dbReference type="SAM" id="SignalP"/>
    </source>
</evidence>
<evidence type="ECO:0008006" key="5">
    <source>
        <dbReference type="Google" id="ProtNLM"/>
    </source>
</evidence>
<dbReference type="InterPro" id="IPR003961">
    <property type="entry name" value="FN3_dom"/>
</dbReference>
<feature type="signal peptide" evidence="2">
    <location>
        <begin position="1"/>
        <end position="25"/>
    </location>
</feature>
<dbReference type="SUPFAM" id="SSF49265">
    <property type="entry name" value="Fibronectin type III"/>
    <property type="match status" value="1"/>
</dbReference>
<dbReference type="RefSeq" id="WP_264860658.1">
    <property type="nucleotide sequence ID" value="NZ_CP110230.1"/>
</dbReference>
<protein>
    <recommendedName>
        <fullName evidence="5">Fibronectin type III domain</fullName>
    </recommendedName>
</protein>
<evidence type="ECO:0000313" key="4">
    <source>
        <dbReference type="Proteomes" id="UP001163262"/>
    </source>
</evidence>
<dbReference type="InterPro" id="IPR036116">
    <property type="entry name" value="FN3_sf"/>
</dbReference>
<dbReference type="EMBL" id="CP110230">
    <property type="protein sequence ID" value="UZD41368.1"/>
    <property type="molecule type" value="Genomic_DNA"/>
</dbReference>
<organism evidence="3 4">
    <name type="scientific">Capnocytophaga ochracea</name>
    <dbReference type="NCBI Taxonomy" id="1018"/>
    <lineage>
        <taxon>Bacteria</taxon>
        <taxon>Pseudomonadati</taxon>
        <taxon>Bacteroidota</taxon>
        <taxon>Flavobacteriia</taxon>
        <taxon>Flavobacteriales</taxon>
        <taxon>Flavobacteriaceae</taxon>
        <taxon>Capnocytophaga</taxon>
    </lineage>
</organism>
<feature type="chain" id="PRO_5041366293" description="Fibronectin type III domain" evidence="2">
    <location>
        <begin position="26"/>
        <end position="1016"/>
    </location>
</feature>
<evidence type="ECO:0000256" key="1">
    <source>
        <dbReference type="SAM" id="Coils"/>
    </source>
</evidence>
<evidence type="ECO:0000313" key="3">
    <source>
        <dbReference type="EMBL" id="UZD41368.1"/>
    </source>
</evidence>
<gene>
    <name evidence="3" type="ORF">OL231_02180</name>
</gene>
<keyword evidence="2" id="KW-0732">Signal</keyword>
<dbReference type="CDD" id="cd00063">
    <property type="entry name" value="FN3"/>
    <property type="match status" value="1"/>
</dbReference>
<dbReference type="Proteomes" id="UP001163262">
    <property type="component" value="Chromosome"/>
</dbReference>